<name>A0A3A6QIU3_9VIBR</name>
<evidence type="ECO:0000313" key="1">
    <source>
        <dbReference type="EMBL" id="RJX70746.1"/>
    </source>
</evidence>
<organism evidence="1 2">
    <name type="scientific">Vibrio sinensis</name>
    <dbReference type="NCBI Taxonomy" id="2302434"/>
    <lineage>
        <taxon>Bacteria</taxon>
        <taxon>Pseudomonadati</taxon>
        <taxon>Pseudomonadota</taxon>
        <taxon>Gammaproteobacteria</taxon>
        <taxon>Vibrionales</taxon>
        <taxon>Vibrionaceae</taxon>
        <taxon>Vibrio</taxon>
    </lineage>
</organism>
<evidence type="ECO:0000313" key="2">
    <source>
        <dbReference type="Proteomes" id="UP000273252"/>
    </source>
</evidence>
<dbReference type="RefSeq" id="WP_120031805.1">
    <property type="nucleotide sequence ID" value="NZ_QVMU01000010.1"/>
</dbReference>
<reference evidence="1 2" key="1">
    <citation type="submission" date="2018-08" db="EMBL/GenBank/DDBJ databases">
        <title>Vibrio isolated from the Eastern China Marginal Seas.</title>
        <authorList>
            <person name="Li Y."/>
        </authorList>
    </citation>
    <scope>NUCLEOTIDE SEQUENCE [LARGE SCALE GENOMIC DNA]</scope>
    <source>
        <strain evidence="1 2">BEI233</strain>
    </source>
</reference>
<keyword evidence="2" id="KW-1185">Reference proteome</keyword>
<comment type="caution">
    <text evidence="1">The sequence shown here is derived from an EMBL/GenBank/DDBJ whole genome shotgun (WGS) entry which is preliminary data.</text>
</comment>
<sequence length="132" mass="15497">MQARVLFSVACLVLLLGNATDEQLLSRDPELISENYQIRLPYEHQLSHQLNIRNHKNVHYYLLSRYLNKPAERQTQLAYCLPISDTLSALAFRALSLGNDDQRTASSYRVKQHYESNLIYRFIHSRNYTLVR</sequence>
<dbReference type="AlphaFoldDB" id="A0A3A6QIU3"/>
<dbReference type="EMBL" id="QVMU01000010">
    <property type="protein sequence ID" value="RJX70746.1"/>
    <property type="molecule type" value="Genomic_DNA"/>
</dbReference>
<dbReference type="Proteomes" id="UP000273252">
    <property type="component" value="Unassembled WGS sequence"/>
</dbReference>
<gene>
    <name evidence="1" type="ORF">DZ860_11975</name>
</gene>
<protein>
    <submittedName>
        <fullName evidence="1">Uncharacterized protein</fullName>
    </submittedName>
</protein>
<proteinExistence type="predicted"/>
<accession>A0A3A6QIU3</accession>
<dbReference type="OrthoDB" id="5878224at2"/>